<feature type="compositionally biased region" description="Basic and acidic residues" evidence="1">
    <location>
        <begin position="328"/>
        <end position="356"/>
    </location>
</feature>
<name>R7Z4S0_CONA1</name>
<dbReference type="STRING" id="1168221.R7Z4S0"/>
<feature type="compositionally biased region" description="Basic and acidic residues" evidence="1">
    <location>
        <begin position="239"/>
        <end position="256"/>
    </location>
</feature>
<dbReference type="RefSeq" id="XP_007784331.1">
    <property type="nucleotide sequence ID" value="XM_007786141.1"/>
</dbReference>
<dbReference type="HOGENOM" id="CLU_672712_0_0_1"/>
<accession>R7Z4S0</accession>
<dbReference type="OrthoDB" id="10446018at2759"/>
<feature type="region of interest" description="Disordered" evidence="1">
    <location>
        <begin position="235"/>
        <end position="256"/>
    </location>
</feature>
<gene>
    <name evidence="2" type="ORF">W97_08272</name>
</gene>
<dbReference type="GeneID" id="19905583"/>
<evidence type="ECO:0000256" key="1">
    <source>
        <dbReference type="SAM" id="MobiDB-lite"/>
    </source>
</evidence>
<protein>
    <submittedName>
        <fullName evidence="2">Uncharacterized protein</fullName>
    </submittedName>
</protein>
<reference evidence="3" key="1">
    <citation type="submission" date="2012-06" db="EMBL/GenBank/DDBJ databases">
        <title>The genome sequence of Coniosporium apollinis CBS 100218.</title>
        <authorList>
            <consortium name="The Broad Institute Genome Sequencing Platform"/>
            <person name="Cuomo C."/>
            <person name="Gorbushina A."/>
            <person name="Noack S."/>
            <person name="Walker B."/>
            <person name="Young S.K."/>
            <person name="Zeng Q."/>
            <person name="Gargeya S."/>
            <person name="Fitzgerald M."/>
            <person name="Haas B."/>
            <person name="Abouelleil A."/>
            <person name="Alvarado L."/>
            <person name="Arachchi H.M."/>
            <person name="Berlin A.M."/>
            <person name="Chapman S.B."/>
            <person name="Goldberg J."/>
            <person name="Griggs A."/>
            <person name="Gujja S."/>
            <person name="Hansen M."/>
            <person name="Howarth C."/>
            <person name="Imamovic A."/>
            <person name="Larimer J."/>
            <person name="McCowan C."/>
            <person name="Montmayeur A."/>
            <person name="Murphy C."/>
            <person name="Neiman D."/>
            <person name="Pearson M."/>
            <person name="Priest M."/>
            <person name="Roberts A."/>
            <person name="Saif S."/>
            <person name="Shea T."/>
            <person name="Sisk P."/>
            <person name="Sykes S."/>
            <person name="Wortman J."/>
            <person name="Nusbaum C."/>
            <person name="Birren B."/>
        </authorList>
    </citation>
    <scope>NUCLEOTIDE SEQUENCE [LARGE SCALE GENOMIC DNA]</scope>
    <source>
        <strain evidence="3">CBS 100218</strain>
    </source>
</reference>
<proteinExistence type="predicted"/>
<organism evidence="2 3">
    <name type="scientific">Coniosporium apollinis (strain CBS 100218)</name>
    <name type="common">Rock-inhabiting black yeast</name>
    <dbReference type="NCBI Taxonomy" id="1168221"/>
    <lineage>
        <taxon>Eukaryota</taxon>
        <taxon>Fungi</taxon>
        <taxon>Dikarya</taxon>
        <taxon>Ascomycota</taxon>
        <taxon>Pezizomycotina</taxon>
        <taxon>Dothideomycetes</taxon>
        <taxon>Dothideomycetes incertae sedis</taxon>
        <taxon>Coniosporium</taxon>
    </lineage>
</organism>
<evidence type="ECO:0000313" key="2">
    <source>
        <dbReference type="EMBL" id="EON69014.1"/>
    </source>
</evidence>
<dbReference type="AlphaFoldDB" id="R7Z4S0"/>
<sequence length="409" mass="47897">MANPEFRFRLRDHFGNPARWPKTLNDMLIERTFELIEISPPVRRALEGNRHGDNELDLNFSNRGMVQDLINYYDSLVGSFAALEGMPEQTWPDDLQRWNRQRVRARRRPLREAINQARSFAETDLATLRCFLVERHHVAATEAGPSGTYVRPARGRGAINEPLSHRGNRAGFPVAGGEFVPIDELSRRLAETLQVEDDRQNQNAMTDVSQRLAEDLQREEADQQRRAAAEASNRLINQFREEDRRQKQAEDEASRRLVERLRDEGARERREREQASERLAADLRRQEELRQQQMDEESRQLAARLQEEEEAFERQILMNEAPVPSGRQFEREERGDYRRTMDRQPRQHAERRRPENNGEEGGAAAIRAGVRRQAEPRDDHRHRERPLGGGALARRREQMGEHDDWEEER</sequence>
<feature type="compositionally biased region" description="Basic and acidic residues" evidence="1">
    <location>
        <begin position="372"/>
        <end position="381"/>
    </location>
</feature>
<dbReference type="EMBL" id="JH767604">
    <property type="protein sequence ID" value="EON69014.1"/>
    <property type="molecule type" value="Genomic_DNA"/>
</dbReference>
<keyword evidence="3" id="KW-1185">Reference proteome</keyword>
<dbReference type="Proteomes" id="UP000016924">
    <property type="component" value="Unassembled WGS sequence"/>
</dbReference>
<feature type="region of interest" description="Disordered" evidence="1">
    <location>
        <begin position="313"/>
        <end position="409"/>
    </location>
</feature>
<evidence type="ECO:0000313" key="3">
    <source>
        <dbReference type="Proteomes" id="UP000016924"/>
    </source>
</evidence>